<name>C8TDK0_EIMTE</name>
<dbReference type="AlphaFoldDB" id="C8TDK0"/>
<accession>C8TDK0</accession>
<proteinExistence type="predicted"/>
<gene>
    <name evidence="1" type="ORF">e1012e08.tmp0051</name>
</gene>
<evidence type="ECO:0000313" key="2">
    <source>
        <dbReference type="Proteomes" id="UP000243681"/>
    </source>
</evidence>
<dbReference type="EMBL" id="AM269894">
    <property type="protein sequence ID" value="CAK51336.1"/>
    <property type="molecule type" value="Genomic_DNA"/>
</dbReference>
<reference evidence="1 2" key="1">
    <citation type="journal article" date="2007" name="Genome Res.">
        <title>Sequencing and analysis of chromosome 1 of Eimeria tenella reveals a unique segmental organization.</title>
        <authorList>
            <person name="Ling K.H."/>
            <person name="Rajandream M.A."/>
            <person name="Rivailler P."/>
            <person name="Ivens A."/>
            <person name="Yap S.J."/>
            <person name="Madeira A.M.B.N."/>
            <person name="Mungall K."/>
            <person name="Billington K."/>
            <person name="Yee W.Y."/>
            <person name="Bankier A.T."/>
            <person name="Carroll F."/>
            <person name="Durham A.M."/>
            <person name="Peters N."/>
            <person name="Loo S.S."/>
            <person name="Mat-Isa M.N."/>
            <person name="Novaes J."/>
            <person name="Quail M."/>
            <person name="Rosli R."/>
            <person name="Shamsudin M.N."/>
            <person name="Sobreira T.J.P."/>
            <person name="Tivey A.R."/>
            <person name="Wai S.F."/>
            <person name="White S."/>
            <person name="Wu X."/>
            <person name="Kerhornou A.X."/>
            <person name="Blake D."/>
            <person name="Mohamed R."/>
            <person name="Shirley M."/>
            <person name="Gruber A."/>
            <person name="Berriman M."/>
            <person name="Tomley F."/>
            <person name="Dear P.H."/>
            <person name="Wan K.L."/>
        </authorList>
    </citation>
    <scope>NUCLEOTIDE SEQUENCE [LARGE SCALE GENOMIC DNA]</scope>
    <source>
        <strain evidence="1 2">Houghton</strain>
    </source>
</reference>
<sequence length="92" mass="10460">MAQNVTPQVELSDPVGMADEFIVFESAQPDGSESLYIARGSLALKLLHFPPLFPTQMFKQQNRFVDYIGHKYSRLLVRRNCAQTGPESHETY</sequence>
<protein>
    <submittedName>
        <fullName evidence="1">Uncharacterized protein</fullName>
    </submittedName>
</protein>
<organism evidence="1 2">
    <name type="scientific">Eimeria tenella</name>
    <name type="common">Coccidian parasite</name>
    <dbReference type="NCBI Taxonomy" id="5802"/>
    <lineage>
        <taxon>Eukaryota</taxon>
        <taxon>Sar</taxon>
        <taxon>Alveolata</taxon>
        <taxon>Apicomplexa</taxon>
        <taxon>Conoidasida</taxon>
        <taxon>Coccidia</taxon>
        <taxon>Eucoccidiorida</taxon>
        <taxon>Eimeriorina</taxon>
        <taxon>Eimeriidae</taxon>
        <taxon>Eimeria</taxon>
    </lineage>
</organism>
<evidence type="ECO:0000313" key="1">
    <source>
        <dbReference type="EMBL" id="CAK51336.1"/>
    </source>
</evidence>
<dbReference type="Proteomes" id="UP000243681">
    <property type="component" value="Chromosome 1"/>
</dbReference>